<dbReference type="OrthoDB" id="338237at2"/>
<evidence type="ECO:0000313" key="2">
    <source>
        <dbReference type="Proteomes" id="UP000297729"/>
    </source>
</evidence>
<dbReference type="PANTHER" id="PTHR36922:SF1">
    <property type="entry name" value="DUF1993 DOMAIN-CONTAINING PROTEIN"/>
    <property type="match status" value="1"/>
</dbReference>
<dbReference type="EMBL" id="SPVG01000191">
    <property type="protein sequence ID" value="TFW18027.1"/>
    <property type="molecule type" value="Genomic_DNA"/>
</dbReference>
<evidence type="ECO:0000313" key="1">
    <source>
        <dbReference type="EMBL" id="TFW18027.1"/>
    </source>
</evidence>
<dbReference type="RefSeq" id="WP_135203211.1">
    <property type="nucleotide sequence ID" value="NZ_SPVG01000191.1"/>
</dbReference>
<dbReference type="Pfam" id="PF09351">
    <property type="entry name" value="DUF1993"/>
    <property type="match status" value="1"/>
</dbReference>
<dbReference type="InterPro" id="IPR034660">
    <property type="entry name" value="DinB/YfiT-like"/>
</dbReference>
<gene>
    <name evidence="1" type="ORF">E4L98_19530</name>
</gene>
<name>A0A4Y9SDY0_9BURK</name>
<sequence>MTTFSMYTASIPVFKQILNSLHAILEKAEAHAAEKKIEPNALLQFRLFPDMLPFTRQIQIACDFAKGAAARLGGQEVPSYADTEVTFEELKARIQKTLAFMDSVPREAIEAGLSRAITTGSGERAKHFEGGHIYLFHYALPHFYFHATTAYDILRHNGLEIGKKDFIGSY</sequence>
<dbReference type="Proteomes" id="UP000297729">
    <property type="component" value="Unassembled WGS sequence"/>
</dbReference>
<comment type="caution">
    <text evidence="1">The sequence shown here is derived from an EMBL/GenBank/DDBJ whole genome shotgun (WGS) entry which is preliminary data.</text>
</comment>
<keyword evidence="2" id="KW-1185">Reference proteome</keyword>
<dbReference type="AlphaFoldDB" id="A0A4Y9SDY0"/>
<dbReference type="InterPro" id="IPR018531">
    <property type="entry name" value="DUF1993"/>
</dbReference>
<dbReference type="PANTHER" id="PTHR36922">
    <property type="entry name" value="BLL2446 PROTEIN"/>
    <property type="match status" value="1"/>
</dbReference>
<dbReference type="SUPFAM" id="SSF109854">
    <property type="entry name" value="DinB/YfiT-like putative metalloenzymes"/>
    <property type="match status" value="1"/>
</dbReference>
<proteinExistence type="predicted"/>
<dbReference type="Gene3D" id="1.20.120.450">
    <property type="entry name" value="dinb family like domain"/>
    <property type="match status" value="1"/>
</dbReference>
<accession>A0A4Y9SDY0</accession>
<protein>
    <submittedName>
        <fullName evidence="1">DUF1993 domain-containing protein</fullName>
    </submittedName>
</protein>
<organism evidence="1 2">
    <name type="scientific">Duganella callida</name>
    <dbReference type="NCBI Taxonomy" id="2561932"/>
    <lineage>
        <taxon>Bacteria</taxon>
        <taxon>Pseudomonadati</taxon>
        <taxon>Pseudomonadota</taxon>
        <taxon>Betaproteobacteria</taxon>
        <taxon>Burkholderiales</taxon>
        <taxon>Oxalobacteraceae</taxon>
        <taxon>Telluria group</taxon>
        <taxon>Duganella</taxon>
    </lineage>
</organism>
<reference evidence="1 2" key="1">
    <citation type="submission" date="2019-03" db="EMBL/GenBank/DDBJ databases">
        <title>Draft Genome Sequence of Duganella callidus sp. nov., a Novel Duganella Species Isolated from Cultivated Soil.</title>
        <authorList>
            <person name="Raths R."/>
            <person name="Peta V."/>
            <person name="Bucking H."/>
        </authorList>
    </citation>
    <scope>NUCLEOTIDE SEQUENCE [LARGE SCALE GENOMIC DNA]</scope>
    <source>
        <strain evidence="1 2">DN04</strain>
    </source>
</reference>